<name>A0ABU0A4Z9_9BACI</name>
<protein>
    <submittedName>
        <fullName evidence="2">Uncharacterized protein</fullName>
    </submittedName>
</protein>
<organism evidence="2 3">
    <name type="scientific">Evansella vedderi</name>
    <dbReference type="NCBI Taxonomy" id="38282"/>
    <lineage>
        <taxon>Bacteria</taxon>
        <taxon>Bacillati</taxon>
        <taxon>Bacillota</taxon>
        <taxon>Bacilli</taxon>
        <taxon>Bacillales</taxon>
        <taxon>Bacillaceae</taxon>
        <taxon>Evansella</taxon>
    </lineage>
</organism>
<dbReference type="EMBL" id="JAUSUG010000027">
    <property type="protein sequence ID" value="MDQ0257425.1"/>
    <property type="molecule type" value="Genomic_DNA"/>
</dbReference>
<dbReference type="RefSeq" id="WP_307331104.1">
    <property type="nucleotide sequence ID" value="NZ_JAUSUG010000027.1"/>
</dbReference>
<proteinExistence type="predicted"/>
<dbReference type="Proteomes" id="UP001230005">
    <property type="component" value="Unassembled WGS sequence"/>
</dbReference>
<accession>A0ABU0A4Z9</accession>
<evidence type="ECO:0000256" key="1">
    <source>
        <dbReference type="SAM" id="Phobius"/>
    </source>
</evidence>
<keyword evidence="1" id="KW-1133">Transmembrane helix</keyword>
<keyword evidence="3" id="KW-1185">Reference proteome</keyword>
<sequence length="171" mass="20112">MNVRSRPITDKYFRYVISWLLFGVAGGLLFWQWGWYFALICILTAFVLTFGVDYLFRFIVKQKVRAMVKEEPVLITDAVRLRLERRGFLVITEKFVLFVPVFRKIKTVIEADQIVRYEVEGLIVEITAKFPNQYRTFSFQVLSPNKVLANLQVMSGESMPYKHEKLENNSL</sequence>
<evidence type="ECO:0000313" key="2">
    <source>
        <dbReference type="EMBL" id="MDQ0257425.1"/>
    </source>
</evidence>
<evidence type="ECO:0000313" key="3">
    <source>
        <dbReference type="Proteomes" id="UP001230005"/>
    </source>
</evidence>
<keyword evidence="1" id="KW-0812">Transmembrane</keyword>
<reference evidence="2 3" key="1">
    <citation type="submission" date="2023-07" db="EMBL/GenBank/DDBJ databases">
        <title>Genomic Encyclopedia of Type Strains, Phase IV (KMG-IV): sequencing the most valuable type-strain genomes for metagenomic binning, comparative biology and taxonomic classification.</title>
        <authorList>
            <person name="Goeker M."/>
        </authorList>
    </citation>
    <scope>NUCLEOTIDE SEQUENCE [LARGE SCALE GENOMIC DNA]</scope>
    <source>
        <strain evidence="2 3">DSM 9768</strain>
    </source>
</reference>
<comment type="caution">
    <text evidence="2">The sequence shown here is derived from an EMBL/GenBank/DDBJ whole genome shotgun (WGS) entry which is preliminary data.</text>
</comment>
<feature type="transmembrane region" description="Helical" evidence="1">
    <location>
        <begin position="37"/>
        <end position="60"/>
    </location>
</feature>
<gene>
    <name evidence="2" type="ORF">J2S74_004883</name>
</gene>
<keyword evidence="1" id="KW-0472">Membrane</keyword>
<feature type="transmembrane region" description="Helical" evidence="1">
    <location>
        <begin position="12"/>
        <end position="31"/>
    </location>
</feature>